<evidence type="ECO:0000313" key="2">
    <source>
        <dbReference type="EMBL" id="SDX11201.1"/>
    </source>
</evidence>
<dbReference type="EMBL" id="FNNO01000009">
    <property type="protein sequence ID" value="SDX11201.1"/>
    <property type="molecule type" value="Genomic_DNA"/>
</dbReference>
<evidence type="ECO:0000259" key="1">
    <source>
        <dbReference type="Pfam" id="PF18962"/>
    </source>
</evidence>
<sequence length="518" mass="54799">MKTKILLTTLLWLTVMQIRSQSIVPNQTSEVCPGVDIVFTVTIPGTLPSVSSKALNVNPVLIQGPSNVTTSGGSTTFNFTGRFADFNNKQTFTVNYTDGSGLSASWDATFPKIKSLFFASQASVFYPAPSSITAPRCQSQNFNISFPNIQYGNPYEAPQISYGTVTNYQYLLPTGWSMNGTVSNGSNWINGSNNVTVTSNLSNGDGSGIRIRPVNTACAPGLATGQEASVAISRPAPRLSVTSSPSYICTPGGTASVSISGLPAGANVSWSSSNAGLPIVGSNTGSTITVQRIGSSNGEATITATVTHCTFTYTVSQAMSFGAGAPPSITLINADKSCGTFLEAYCTNPVNSTGFIWNFNFGQVIQNNPGYYGDYFLLKPLNQTTTGQTYYDYLSVVATTPCGNSDPSPTSSITIGPITGSCSGRIVRTPPQSLTATASEENVSEDRLFPNPVNSVLKLQVKTKNVGKYAMILDASGRILQRIKLVNTITQVDVSKLQGGTYFIKIPGEANKPLKFIK</sequence>
<organism evidence="2 3">
    <name type="scientific">Hydrobacter penzbergensis</name>
    <dbReference type="NCBI Taxonomy" id="1235997"/>
    <lineage>
        <taxon>Bacteria</taxon>
        <taxon>Pseudomonadati</taxon>
        <taxon>Bacteroidota</taxon>
        <taxon>Chitinophagia</taxon>
        <taxon>Chitinophagales</taxon>
        <taxon>Chitinophagaceae</taxon>
        <taxon>Hydrobacter</taxon>
    </lineage>
</organism>
<keyword evidence="3" id="KW-1185">Reference proteome</keyword>
<dbReference type="AlphaFoldDB" id="A0A8X8LE43"/>
<feature type="domain" description="Secretion system C-terminal sorting" evidence="1">
    <location>
        <begin position="448"/>
        <end position="512"/>
    </location>
</feature>
<protein>
    <submittedName>
        <fullName evidence="2">Por secretion system C-terminal sorting domain-containing protein</fullName>
    </submittedName>
</protein>
<accession>A0A8X8LE43</accession>
<name>A0A8X8LE43_9BACT</name>
<evidence type="ECO:0000313" key="3">
    <source>
        <dbReference type="Proteomes" id="UP000198711"/>
    </source>
</evidence>
<dbReference type="RefSeq" id="WP_092724073.1">
    <property type="nucleotide sequence ID" value="NZ_FNNO01000009.1"/>
</dbReference>
<proteinExistence type="predicted"/>
<dbReference type="Proteomes" id="UP000198711">
    <property type="component" value="Unassembled WGS sequence"/>
</dbReference>
<dbReference type="NCBIfam" id="TIGR04183">
    <property type="entry name" value="Por_Secre_tail"/>
    <property type="match status" value="1"/>
</dbReference>
<comment type="caution">
    <text evidence="2">The sequence shown here is derived from an EMBL/GenBank/DDBJ whole genome shotgun (WGS) entry which is preliminary data.</text>
</comment>
<dbReference type="InterPro" id="IPR026444">
    <property type="entry name" value="Secre_tail"/>
</dbReference>
<dbReference type="Pfam" id="PF18962">
    <property type="entry name" value="Por_Secre_tail"/>
    <property type="match status" value="1"/>
</dbReference>
<gene>
    <name evidence="2" type="ORF">SAMN05444410_10973</name>
</gene>
<reference evidence="2 3" key="1">
    <citation type="submission" date="2016-10" db="EMBL/GenBank/DDBJ databases">
        <authorList>
            <person name="Varghese N."/>
            <person name="Submissions S."/>
        </authorList>
    </citation>
    <scope>NUCLEOTIDE SEQUENCE [LARGE SCALE GENOMIC DNA]</scope>
    <source>
        <strain evidence="2 3">DSM 25353</strain>
    </source>
</reference>